<dbReference type="EMBL" id="JADNRY010000094">
    <property type="protein sequence ID" value="KAF9065998.1"/>
    <property type="molecule type" value="Genomic_DNA"/>
</dbReference>
<keyword evidence="1" id="KW-0677">Repeat</keyword>
<dbReference type="PANTHER" id="PTHR46224">
    <property type="entry name" value="ANKYRIN REPEAT FAMILY PROTEIN"/>
    <property type="match status" value="1"/>
</dbReference>
<dbReference type="Pfam" id="PF12796">
    <property type="entry name" value="Ank_2"/>
    <property type="match status" value="3"/>
</dbReference>
<dbReference type="Pfam" id="PF22939">
    <property type="entry name" value="WHD_GPIID"/>
    <property type="match status" value="1"/>
</dbReference>
<feature type="repeat" description="ANK" evidence="2">
    <location>
        <begin position="867"/>
        <end position="899"/>
    </location>
</feature>
<evidence type="ECO:0000256" key="3">
    <source>
        <dbReference type="SAM" id="MobiDB-lite"/>
    </source>
</evidence>
<feature type="repeat" description="ANK" evidence="2">
    <location>
        <begin position="834"/>
        <end position="866"/>
    </location>
</feature>
<dbReference type="SMART" id="SM00248">
    <property type="entry name" value="ANK"/>
    <property type="match status" value="10"/>
</dbReference>
<feature type="repeat" description="ANK" evidence="2">
    <location>
        <begin position="702"/>
        <end position="734"/>
    </location>
</feature>
<dbReference type="InterPro" id="IPR054471">
    <property type="entry name" value="GPIID_WHD"/>
</dbReference>
<name>A0A9P5PMD7_9AGAR</name>
<dbReference type="PROSITE" id="PS50088">
    <property type="entry name" value="ANK_REPEAT"/>
    <property type="match status" value="8"/>
</dbReference>
<dbReference type="Pfam" id="PF00023">
    <property type="entry name" value="Ank"/>
    <property type="match status" value="1"/>
</dbReference>
<evidence type="ECO:0000313" key="7">
    <source>
        <dbReference type="Proteomes" id="UP000772434"/>
    </source>
</evidence>
<reference evidence="6" key="1">
    <citation type="submission" date="2020-11" db="EMBL/GenBank/DDBJ databases">
        <authorList>
            <consortium name="DOE Joint Genome Institute"/>
            <person name="Ahrendt S."/>
            <person name="Riley R."/>
            <person name="Andreopoulos W."/>
            <person name="Labutti K."/>
            <person name="Pangilinan J."/>
            <person name="Ruiz-Duenas F.J."/>
            <person name="Barrasa J.M."/>
            <person name="Sanchez-Garcia M."/>
            <person name="Camarero S."/>
            <person name="Miyauchi S."/>
            <person name="Serrano A."/>
            <person name="Linde D."/>
            <person name="Babiker R."/>
            <person name="Drula E."/>
            <person name="Ayuso-Fernandez I."/>
            <person name="Pacheco R."/>
            <person name="Padilla G."/>
            <person name="Ferreira P."/>
            <person name="Barriuso J."/>
            <person name="Kellner H."/>
            <person name="Castanera R."/>
            <person name="Alfaro M."/>
            <person name="Ramirez L."/>
            <person name="Pisabarro A.G."/>
            <person name="Kuo A."/>
            <person name="Tritt A."/>
            <person name="Lipzen A."/>
            <person name="He G."/>
            <person name="Yan M."/>
            <person name="Ng V."/>
            <person name="Cullen D."/>
            <person name="Martin F."/>
            <person name="Rosso M.-N."/>
            <person name="Henrissat B."/>
            <person name="Hibbett D."/>
            <person name="Martinez A.T."/>
            <person name="Grigoriev I.V."/>
        </authorList>
    </citation>
    <scope>NUCLEOTIDE SEQUENCE</scope>
    <source>
        <strain evidence="6">AH 40177</strain>
    </source>
</reference>
<gene>
    <name evidence="6" type="ORF">BDP27DRAFT_1404586</name>
</gene>
<dbReference type="Pfam" id="PF24883">
    <property type="entry name" value="NPHP3_N"/>
    <property type="match status" value="1"/>
</dbReference>
<feature type="repeat" description="ANK" evidence="2">
    <location>
        <begin position="669"/>
        <end position="701"/>
    </location>
</feature>
<evidence type="ECO:0000256" key="2">
    <source>
        <dbReference type="PROSITE-ProRule" id="PRU00023"/>
    </source>
</evidence>
<dbReference type="Proteomes" id="UP000772434">
    <property type="component" value="Unassembled WGS sequence"/>
</dbReference>
<keyword evidence="2" id="KW-0040">ANK repeat</keyword>
<accession>A0A9P5PMD7</accession>
<evidence type="ECO:0000259" key="5">
    <source>
        <dbReference type="Pfam" id="PF24883"/>
    </source>
</evidence>
<dbReference type="OrthoDB" id="194358at2759"/>
<dbReference type="InterPro" id="IPR056884">
    <property type="entry name" value="NPHP3-like_N"/>
</dbReference>
<organism evidence="6 7">
    <name type="scientific">Rhodocollybia butyracea</name>
    <dbReference type="NCBI Taxonomy" id="206335"/>
    <lineage>
        <taxon>Eukaryota</taxon>
        <taxon>Fungi</taxon>
        <taxon>Dikarya</taxon>
        <taxon>Basidiomycota</taxon>
        <taxon>Agaricomycotina</taxon>
        <taxon>Agaricomycetes</taxon>
        <taxon>Agaricomycetidae</taxon>
        <taxon>Agaricales</taxon>
        <taxon>Marasmiineae</taxon>
        <taxon>Omphalotaceae</taxon>
        <taxon>Rhodocollybia</taxon>
    </lineage>
</organism>
<feature type="domain" description="Nephrocystin 3-like N-terminal" evidence="5">
    <location>
        <begin position="90"/>
        <end position="247"/>
    </location>
</feature>
<dbReference type="InterPro" id="IPR051616">
    <property type="entry name" value="Cul2-RING_E3_ligase_SR"/>
</dbReference>
<dbReference type="PROSITE" id="PS50297">
    <property type="entry name" value="ANK_REP_REGION"/>
    <property type="match status" value="5"/>
</dbReference>
<dbReference type="Gene3D" id="3.40.50.300">
    <property type="entry name" value="P-loop containing nucleotide triphosphate hydrolases"/>
    <property type="match status" value="1"/>
</dbReference>
<dbReference type="AlphaFoldDB" id="A0A9P5PMD7"/>
<dbReference type="InterPro" id="IPR036770">
    <property type="entry name" value="Ankyrin_rpt-contain_sf"/>
</dbReference>
<evidence type="ECO:0000259" key="4">
    <source>
        <dbReference type="Pfam" id="PF22939"/>
    </source>
</evidence>
<dbReference type="InterPro" id="IPR002110">
    <property type="entry name" value="Ankyrin_rpt"/>
</dbReference>
<feature type="repeat" description="ANK" evidence="2">
    <location>
        <begin position="569"/>
        <end position="601"/>
    </location>
</feature>
<protein>
    <submittedName>
        <fullName evidence="6">Ankyrin repeat-containing domain protein</fullName>
    </submittedName>
</protein>
<dbReference type="PANTHER" id="PTHR46224:SF64">
    <property type="entry name" value="IQ MOTIF AND ANKYRIN REPEAT DOMAIN-CONTAINING PROTEIN 1"/>
    <property type="match status" value="1"/>
</dbReference>
<proteinExistence type="predicted"/>
<feature type="repeat" description="ANK" evidence="2">
    <location>
        <begin position="735"/>
        <end position="767"/>
    </location>
</feature>
<feature type="domain" description="GPI inositol-deacylase winged helix" evidence="4">
    <location>
        <begin position="347"/>
        <end position="425"/>
    </location>
</feature>
<evidence type="ECO:0000256" key="1">
    <source>
        <dbReference type="ARBA" id="ARBA00022737"/>
    </source>
</evidence>
<keyword evidence="7" id="KW-1185">Reference proteome</keyword>
<sequence>MTERTEPSLGRYFGERQSNPQAGADSRVVGASFDGASNFSMVNPQFQAATNIQNNYHTWNTNNISDIRKWLKAPDPSTNFVASCDKRTPGTGQWIFSDPQFVEWREATSGMLWIQGKVGSGKTFLSAAIIENLQANQAFLCCYYYFDNRDNSHTKTNARGLLQSLLLQMATRDETVHPALHELYRKSNHGLMEPTIAGLSATLEVVSKDLSPVYLVLDAMDECSEAIDVLKHLAHLKENLCIAVTSRYLAETVDDASWYIHLDDTESFRQDVAKYLKDKFSHRKLQPELLNEIVDHLNESAQGQFRWVDCQVTVLQRCKTSKAVREALNKLPKTLAETYTLAIERMNESTLLMWLIYAIEPLSVAQVTEILAVDLDDQIFDSEMRSLELENGTYEILDSTLITVDVKKVVKFAHNSVKEFLTQTHAEVNIRKVFEVNEHLAHSMICQTCLIYLLQFNKEGMLPKKVDMFKKSFPLGLYAAKHWPSHMKSLGDDIVKHKPANDLAMSLLKDRSQLMFGWKRFSRRGAYQPALDSRRIQGQLYCMAGLNMERIAEQLLGENLVDVNCKGGEDGNPLQLACRRGHWDFVQLLLNHKADVNAQGGLHGTALQAASYDGKKDIVQLLLGHNARVNAKGGGEYGNALQAASWVGKNDIVQLLLEHNADVKAQGGKYGNALQAASSQGNMDIVQLLLVHKADVNIQGGYYGNALYAASSEGNKNIVQLLLEHNANINAQQGEYGNALQAASCKGEKDIVQLLLEYKADVNAQGGYYGNALQAAAWRGNKDIVQLLLEHKADVNAQGGEYGNALQAASCEGNEDIVQLLLEHKADVNAQEGYYGNPLHTASSERNKNIVQLLLKHNADVNAKGGKYGSALQAASCKGEKDIVQVLLEHNADVNAKGGELGNALQAASWRGNKGLFGNTSLDFVGILPGIATI</sequence>
<dbReference type="InterPro" id="IPR027417">
    <property type="entry name" value="P-loop_NTPase"/>
</dbReference>
<dbReference type="SUPFAM" id="SSF52540">
    <property type="entry name" value="P-loop containing nucleoside triphosphate hydrolases"/>
    <property type="match status" value="1"/>
</dbReference>
<evidence type="ECO:0000313" key="6">
    <source>
        <dbReference type="EMBL" id="KAF9065998.1"/>
    </source>
</evidence>
<dbReference type="SUPFAM" id="SSF48403">
    <property type="entry name" value="Ankyrin repeat"/>
    <property type="match status" value="1"/>
</dbReference>
<comment type="caution">
    <text evidence="6">The sequence shown here is derived from an EMBL/GenBank/DDBJ whole genome shotgun (WGS) entry which is preliminary data.</text>
</comment>
<feature type="repeat" description="ANK" evidence="2">
    <location>
        <begin position="768"/>
        <end position="800"/>
    </location>
</feature>
<feature type="region of interest" description="Disordered" evidence="3">
    <location>
        <begin position="1"/>
        <end position="27"/>
    </location>
</feature>
<dbReference type="Gene3D" id="1.25.40.20">
    <property type="entry name" value="Ankyrin repeat-containing domain"/>
    <property type="match status" value="3"/>
</dbReference>
<feature type="repeat" description="ANK" evidence="2">
    <location>
        <begin position="801"/>
        <end position="833"/>
    </location>
</feature>